<keyword evidence="1" id="KW-0732">Signal</keyword>
<comment type="caution">
    <text evidence="2">The sequence shown here is derived from an EMBL/GenBank/DDBJ whole genome shotgun (WGS) entry which is preliminary data.</text>
</comment>
<evidence type="ECO:0000256" key="1">
    <source>
        <dbReference type="SAM" id="SignalP"/>
    </source>
</evidence>
<feature type="signal peptide" evidence="1">
    <location>
        <begin position="1"/>
        <end position="18"/>
    </location>
</feature>
<evidence type="ECO:0000313" key="2">
    <source>
        <dbReference type="EMBL" id="MDH0655019.1"/>
    </source>
</evidence>
<feature type="chain" id="PRO_5041388391" description="Signal peptide-containing protein" evidence="1">
    <location>
        <begin position="19"/>
        <end position="120"/>
    </location>
</feature>
<name>A0AA42LDF8_ACIJO</name>
<organism evidence="2 3">
    <name type="scientific">Acinetobacter johnsonii</name>
    <dbReference type="NCBI Taxonomy" id="40214"/>
    <lineage>
        <taxon>Bacteria</taxon>
        <taxon>Pseudomonadati</taxon>
        <taxon>Pseudomonadota</taxon>
        <taxon>Gammaproteobacteria</taxon>
        <taxon>Moraxellales</taxon>
        <taxon>Moraxellaceae</taxon>
        <taxon>Acinetobacter</taxon>
    </lineage>
</organism>
<accession>A0AA42LDF8</accession>
<dbReference type="EMBL" id="JAOCDR010000003">
    <property type="protein sequence ID" value="MDH0655019.1"/>
    <property type="molecule type" value="Genomic_DNA"/>
</dbReference>
<sequence length="120" mass="13476">MKKLILLILLACSTGAYAQVSCSQLSEIADENYTELEALTLYKVSGDKGFRSYFYSAPSKACKKNQVFVIPKDTVVAYYSFNNEGQQWLYAVYTNKNNVKTTGWLRENTLIFAGTTALDD</sequence>
<dbReference type="AlphaFoldDB" id="A0AA42LDF8"/>
<proteinExistence type="predicted"/>
<protein>
    <recommendedName>
        <fullName evidence="4">Signal peptide-containing protein</fullName>
    </recommendedName>
</protein>
<dbReference type="Proteomes" id="UP001161099">
    <property type="component" value="Unassembled WGS sequence"/>
</dbReference>
<evidence type="ECO:0008006" key="4">
    <source>
        <dbReference type="Google" id="ProtNLM"/>
    </source>
</evidence>
<dbReference type="RefSeq" id="WP_279697836.1">
    <property type="nucleotide sequence ID" value="NZ_JAOCDR010000003.1"/>
</dbReference>
<evidence type="ECO:0000313" key="3">
    <source>
        <dbReference type="Proteomes" id="UP001161099"/>
    </source>
</evidence>
<reference evidence="2" key="1">
    <citation type="submission" date="2022-09" db="EMBL/GenBank/DDBJ databases">
        <title>Intensive care unit water sources are persistently colonized with multi-drug resistant bacteria and are the site of extensive horizontal gene transfer of antibiotic resistance genes.</title>
        <authorList>
            <person name="Diorio-Toth L."/>
        </authorList>
    </citation>
    <scope>NUCLEOTIDE SEQUENCE</scope>
    <source>
        <strain evidence="2">GD03851</strain>
    </source>
</reference>
<gene>
    <name evidence="2" type="ORF">N5D11_02610</name>
</gene>